<feature type="compositionally biased region" description="Low complexity" evidence="1">
    <location>
        <begin position="1"/>
        <end position="18"/>
    </location>
</feature>
<feature type="region of interest" description="Disordered" evidence="1">
    <location>
        <begin position="53"/>
        <end position="76"/>
    </location>
</feature>
<proteinExistence type="predicted"/>
<reference evidence="2 3" key="1">
    <citation type="journal article" date="2013" name="PLoS Genet.">
        <title>Comparative genome structure, secondary metabolite, and effector coding capacity across Cochliobolus pathogens.</title>
        <authorList>
            <person name="Condon B.J."/>
            <person name="Leng Y."/>
            <person name="Wu D."/>
            <person name="Bushley K.E."/>
            <person name="Ohm R.A."/>
            <person name="Otillar R."/>
            <person name="Martin J."/>
            <person name="Schackwitz W."/>
            <person name="Grimwood J."/>
            <person name="MohdZainudin N."/>
            <person name="Xue C."/>
            <person name="Wang R."/>
            <person name="Manning V.A."/>
            <person name="Dhillon B."/>
            <person name="Tu Z.J."/>
            <person name="Steffenson B.J."/>
            <person name="Salamov A."/>
            <person name="Sun H."/>
            <person name="Lowry S."/>
            <person name="LaButti K."/>
            <person name="Han J."/>
            <person name="Copeland A."/>
            <person name="Lindquist E."/>
            <person name="Barry K."/>
            <person name="Schmutz J."/>
            <person name="Baker S.E."/>
            <person name="Ciuffetti L.M."/>
            <person name="Grigoriev I.V."/>
            <person name="Zhong S."/>
            <person name="Turgeon B.G."/>
        </authorList>
    </citation>
    <scope>NUCLEOTIDE SEQUENCE [LARGE SCALE GENOMIC DNA]</scope>
    <source>
        <strain evidence="2 3">26-R-13</strain>
    </source>
</reference>
<dbReference type="KEGG" id="bze:COCCADRAFT_82682"/>
<dbReference type="HOGENOM" id="CLU_2527130_0_0_1"/>
<dbReference type="GeneID" id="19151421"/>
<keyword evidence="3" id="KW-1185">Reference proteome</keyword>
<dbReference type="RefSeq" id="XP_007707102.1">
    <property type="nucleotide sequence ID" value="XM_007708912.1"/>
</dbReference>
<feature type="region of interest" description="Disordered" evidence="1">
    <location>
        <begin position="1"/>
        <end position="28"/>
    </location>
</feature>
<sequence length="84" mass="8957">MLSSPSSPHTTTISPDSTRPSPLAASPTLDSLTPVLVRPQLVRHKASNCPSAYVRNSISTPAPPTPLRPASTTPRPRLCRCQVM</sequence>
<name>W6Z4Q5_COCC2</name>
<protein>
    <submittedName>
        <fullName evidence="2">Uncharacterized protein</fullName>
    </submittedName>
</protein>
<dbReference type="Proteomes" id="UP000053841">
    <property type="component" value="Unassembled WGS sequence"/>
</dbReference>
<organism evidence="2 3">
    <name type="scientific">Cochliobolus carbonum (strain 26-R-13)</name>
    <name type="common">Maize leaf spot fungus</name>
    <name type="synonym">Bipolaris zeicola</name>
    <dbReference type="NCBI Taxonomy" id="930089"/>
    <lineage>
        <taxon>Eukaryota</taxon>
        <taxon>Fungi</taxon>
        <taxon>Dikarya</taxon>
        <taxon>Ascomycota</taxon>
        <taxon>Pezizomycotina</taxon>
        <taxon>Dothideomycetes</taxon>
        <taxon>Pleosporomycetidae</taxon>
        <taxon>Pleosporales</taxon>
        <taxon>Pleosporineae</taxon>
        <taxon>Pleosporaceae</taxon>
        <taxon>Bipolaris</taxon>
    </lineage>
</organism>
<evidence type="ECO:0000256" key="1">
    <source>
        <dbReference type="SAM" id="MobiDB-lite"/>
    </source>
</evidence>
<evidence type="ECO:0000313" key="2">
    <source>
        <dbReference type="EMBL" id="EUC38671.1"/>
    </source>
</evidence>
<dbReference type="EMBL" id="KI964541">
    <property type="protein sequence ID" value="EUC38671.1"/>
    <property type="molecule type" value="Genomic_DNA"/>
</dbReference>
<accession>W6Z4Q5</accession>
<dbReference type="AlphaFoldDB" id="W6Z4Q5"/>
<evidence type="ECO:0000313" key="3">
    <source>
        <dbReference type="Proteomes" id="UP000053841"/>
    </source>
</evidence>
<gene>
    <name evidence="2" type="ORF">COCCADRAFT_82682</name>
</gene>